<protein>
    <submittedName>
        <fullName evidence="2">Uncharacterized protein LOC142170379</fullName>
    </submittedName>
</protein>
<keyword evidence="1" id="KW-1185">Reference proteome</keyword>
<reference evidence="2" key="2">
    <citation type="submission" date="2025-08" db="UniProtKB">
        <authorList>
            <consortium name="RefSeq"/>
        </authorList>
    </citation>
    <scope>IDENTIFICATION</scope>
    <source>
        <tissue evidence="2">Leaf</tissue>
    </source>
</reference>
<dbReference type="RefSeq" id="XP_075088378.1">
    <property type="nucleotide sequence ID" value="XM_075232277.1"/>
</dbReference>
<sequence>MTTYLLSFDLWKAVEEDGEVPTLSANPTLAQIKNYNEENVKKFKAINALLMQVLNLKGEFEIQKMRELEGIKDYVDRLTSIANRIRLFGENVSDNRIVEKVESLPKKFESKISSLQDSKDLSKISVNDLVNALQAVE</sequence>
<evidence type="ECO:0000313" key="2">
    <source>
        <dbReference type="RefSeq" id="XP_075088378.1"/>
    </source>
</evidence>
<evidence type="ECO:0000313" key="1">
    <source>
        <dbReference type="Proteomes" id="UP000790787"/>
    </source>
</evidence>
<dbReference type="Proteomes" id="UP000790787">
    <property type="component" value="Chromosome 16"/>
</dbReference>
<proteinExistence type="predicted"/>
<organism evidence="1 2">
    <name type="scientific">Nicotiana tabacum</name>
    <name type="common">Common tobacco</name>
    <dbReference type="NCBI Taxonomy" id="4097"/>
    <lineage>
        <taxon>Eukaryota</taxon>
        <taxon>Viridiplantae</taxon>
        <taxon>Streptophyta</taxon>
        <taxon>Embryophyta</taxon>
        <taxon>Tracheophyta</taxon>
        <taxon>Spermatophyta</taxon>
        <taxon>Magnoliopsida</taxon>
        <taxon>eudicotyledons</taxon>
        <taxon>Gunneridae</taxon>
        <taxon>Pentapetalae</taxon>
        <taxon>asterids</taxon>
        <taxon>lamiids</taxon>
        <taxon>Solanales</taxon>
        <taxon>Solanaceae</taxon>
        <taxon>Nicotianoideae</taxon>
        <taxon>Nicotianeae</taxon>
        <taxon>Nicotiana</taxon>
    </lineage>
</organism>
<reference evidence="1" key="1">
    <citation type="journal article" date="2014" name="Nat. Commun.">
        <title>The tobacco genome sequence and its comparison with those of tomato and potato.</title>
        <authorList>
            <person name="Sierro N."/>
            <person name="Battey J.N."/>
            <person name="Ouadi S."/>
            <person name="Bakaher N."/>
            <person name="Bovet L."/>
            <person name="Willig A."/>
            <person name="Goepfert S."/>
            <person name="Peitsch M.C."/>
            <person name="Ivanov N.V."/>
        </authorList>
    </citation>
    <scope>NUCLEOTIDE SEQUENCE [LARGE SCALE GENOMIC DNA]</scope>
</reference>
<name>A0AC58STW0_TOBAC</name>
<gene>
    <name evidence="2" type="primary">LOC142170379</name>
</gene>
<accession>A0AC58STW0</accession>